<keyword evidence="14" id="KW-0175">Coiled coil</keyword>
<evidence type="ECO:0000256" key="11">
    <source>
        <dbReference type="ARBA" id="ARBA00031795"/>
    </source>
</evidence>
<dbReference type="Proteomes" id="UP000371977">
    <property type="component" value="Unassembled WGS sequence"/>
</dbReference>
<dbReference type="PANTHER" id="PTHR13822:SF10">
    <property type="entry name" value="ATP SYNTHASE EPSILON CHAIN, CHLOROPLASTIC"/>
    <property type="match status" value="1"/>
</dbReference>
<keyword evidence="12" id="KW-1003">Cell membrane</keyword>
<dbReference type="NCBIfam" id="TIGR01216">
    <property type="entry name" value="ATP_synt_epsi"/>
    <property type="match status" value="1"/>
</dbReference>
<feature type="domain" description="ATP synthase F1 complex delta/epsilon subunit N-terminal" evidence="16">
    <location>
        <begin position="6"/>
        <end position="87"/>
    </location>
</feature>
<comment type="function">
    <text evidence="1 12">Produces ATP from ADP in the presence of a proton gradient across the membrane.</text>
</comment>
<evidence type="ECO:0000256" key="10">
    <source>
        <dbReference type="ARBA" id="ARBA00030215"/>
    </source>
</evidence>
<dbReference type="GO" id="GO:0046933">
    <property type="term" value="F:proton-transporting ATP synthase activity, rotational mechanism"/>
    <property type="evidence" value="ECO:0007669"/>
    <property type="project" value="UniProtKB-UniRule"/>
</dbReference>
<protein>
    <recommendedName>
        <fullName evidence="4 12">ATP synthase epsilon chain</fullName>
    </recommendedName>
    <alternativeName>
        <fullName evidence="11 12">ATP synthase F1 sector epsilon subunit</fullName>
    </alternativeName>
    <alternativeName>
        <fullName evidence="10 12">F-ATPase epsilon subunit</fullName>
    </alternativeName>
</protein>
<dbReference type="GO" id="GO:0005524">
    <property type="term" value="F:ATP binding"/>
    <property type="evidence" value="ECO:0007669"/>
    <property type="project" value="UniProtKB-UniRule"/>
</dbReference>
<dbReference type="Gene3D" id="1.20.5.440">
    <property type="entry name" value="ATP synthase delta/epsilon subunit, C-terminal domain"/>
    <property type="match status" value="1"/>
</dbReference>
<reference evidence="17 18" key="1">
    <citation type="submission" date="2019-01" db="EMBL/GenBank/DDBJ databases">
        <title>Weissella sp. nov., a novel lactic acid bacterium isolated from animal feces.</title>
        <authorList>
            <person name="Wang L.-T."/>
        </authorList>
    </citation>
    <scope>NUCLEOTIDE SEQUENCE [LARGE SCALE GENOMIC DNA]</scope>
    <source>
        <strain evidence="17 18">8H-2</strain>
    </source>
</reference>
<keyword evidence="8 12" id="KW-0139">CF(1)</keyword>
<feature type="coiled-coil region" evidence="14">
    <location>
        <begin position="95"/>
        <end position="122"/>
    </location>
</feature>
<evidence type="ECO:0000256" key="8">
    <source>
        <dbReference type="ARBA" id="ARBA00023196"/>
    </source>
</evidence>
<evidence type="ECO:0000313" key="18">
    <source>
        <dbReference type="Proteomes" id="UP000371977"/>
    </source>
</evidence>
<feature type="domain" description="ATP synthase epsilon subunit C-terminal" evidence="15">
    <location>
        <begin position="91"/>
        <end position="135"/>
    </location>
</feature>
<accession>A0A6C2C4S6</accession>
<evidence type="ECO:0000256" key="4">
    <source>
        <dbReference type="ARBA" id="ARBA00014480"/>
    </source>
</evidence>
<evidence type="ECO:0000256" key="1">
    <source>
        <dbReference type="ARBA" id="ARBA00003543"/>
    </source>
</evidence>
<dbReference type="GO" id="GO:0005886">
    <property type="term" value="C:plasma membrane"/>
    <property type="evidence" value="ECO:0007669"/>
    <property type="project" value="UniProtKB-SubCell"/>
</dbReference>
<dbReference type="InterPro" id="IPR020547">
    <property type="entry name" value="ATP_synth_F1_esu_C"/>
</dbReference>
<dbReference type="Pfam" id="PF02823">
    <property type="entry name" value="ATP-synt_DE_N"/>
    <property type="match status" value="1"/>
</dbReference>
<dbReference type="EMBL" id="SDGZ01000015">
    <property type="protein sequence ID" value="TYC48938.1"/>
    <property type="molecule type" value="Genomic_DNA"/>
</dbReference>
<dbReference type="InterPro" id="IPR036771">
    <property type="entry name" value="ATPsynth_dsu/esu_N"/>
</dbReference>
<evidence type="ECO:0000256" key="13">
    <source>
        <dbReference type="RuleBase" id="RU003656"/>
    </source>
</evidence>
<keyword evidence="5 12" id="KW-0813">Transport</keyword>
<dbReference type="RefSeq" id="WP_148622800.1">
    <property type="nucleotide sequence ID" value="NZ_SDGZ01000015.1"/>
</dbReference>
<evidence type="ECO:0000256" key="9">
    <source>
        <dbReference type="ARBA" id="ARBA00023310"/>
    </source>
</evidence>
<gene>
    <name evidence="12" type="primary">atpC</name>
    <name evidence="17" type="ORF">ESZ50_06705</name>
</gene>
<evidence type="ECO:0000256" key="5">
    <source>
        <dbReference type="ARBA" id="ARBA00022448"/>
    </source>
</evidence>
<evidence type="ECO:0000256" key="3">
    <source>
        <dbReference type="ARBA" id="ARBA00005712"/>
    </source>
</evidence>
<keyword evidence="7 12" id="KW-0472">Membrane</keyword>
<sequence length="141" mass="15379">MDEHSLKVTVVTPKGEVFAYDKATLAMLHTTGGVVGVMANHSPLVAALQVSEVHIVDDNNNFNEVIAVSGGFAEFSDNTLTILVDTAELSENIDLKRAESARERAELHLKNAQESRDKVRAEAALMRAVNRINVVHSEDQN</sequence>
<dbReference type="PANTHER" id="PTHR13822">
    <property type="entry name" value="ATP SYNTHASE DELTA/EPSILON CHAIN"/>
    <property type="match status" value="1"/>
</dbReference>
<evidence type="ECO:0000259" key="15">
    <source>
        <dbReference type="Pfam" id="PF00401"/>
    </source>
</evidence>
<keyword evidence="18" id="KW-1185">Reference proteome</keyword>
<dbReference type="HAMAP" id="MF_00530">
    <property type="entry name" value="ATP_synth_epsil_bac"/>
    <property type="match status" value="1"/>
</dbReference>
<comment type="subunit">
    <text evidence="12 13">F-type ATPases have 2 components, CF(1) - the catalytic core - and CF(0) - the membrane proton channel. CF(1) has five subunits: alpha(3), beta(3), gamma(1), delta(1), epsilon(1). CF(0) has three main subunits: a, b and c.</text>
</comment>
<evidence type="ECO:0000256" key="6">
    <source>
        <dbReference type="ARBA" id="ARBA00023065"/>
    </source>
</evidence>
<dbReference type="CDD" id="cd12152">
    <property type="entry name" value="F1-ATPase_delta"/>
    <property type="match status" value="1"/>
</dbReference>
<evidence type="ECO:0000313" key="17">
    <source>
        <dbReference type="EMBL" id="TYC48938.1"/>
    </source>
</evidence>
<evidence type="ECO:0000256" key="2">
    <source>
        <dbReference type="ARBA" id="ARBA00004202"/>
    </source>
</evidence>
<dbReference type="InterPro" id="IPR001469">
    <property type="entry name" value="ATP_synth_F1_dsu/esu"/>
</dbReference>
<dbReference type="Gene3D" id="2.60.15.10">
    <property type="entry name" value="F0F1 ATP synthase delta/epsilon subunit, N-terminal"/>
    <property type="match status" value="1"/>
</dbReference>
<dbReference type="GO" id="GO:0045259">
    <property type="term" value="C:proton-transporting ATP synthase complex"/>
    <property type="evidence" value="ECO:0007669"/>
    <property type="project" value="UniProtKB-KW"/>
</dbReference>
<proteinExistence type="inferred from homology"/>
<name>A0A6C2C4S6_9LACO</name>
<comment type="subcellular location">
    <subcellularLocation>
        <location evidence="2 12">Cell membrane</location>
        <topology evidence="2 12">Peripheral membrane protein</topology>
    </subcellularLocation>
</comment>
<comment type="caution">
    <text evidence="17">The sequence shown here is derived from an EMBL/GenBank/DDBJ whole genome shotgun (WGS) entry which is preliminary data.</text>
</comment>
<dbReference type="NCBIfam" id="NF001846">
    <property type="entry name" value="PRK00571.1-3"/>
    <property type="match status" value="1"/>
</dbReference>
<dbReference type="InterPro" id="IPR020546">
    <property type="entry name" value="ATP_synth_F1_dsu/esu_N"/>
</dbReference>
<evidence type="ECO:0000259" key="16">
    <source>
        <dbReference type="Pfam" id="PF02823"/>
    </source>
</evidence>
<comment type="similarity">
    <text evidence="3 12 13">Belongs to the ATPase epsilon chain family.</text>
</comment>
<dbReference type="InterPro" id="IPR036794">
    <property type="entry name" value="ATP_F1_dsu/esu_C_sf"/>
</dbReference>
<evidence type="ECO:0000256" key="14">
    <source>
        <dbReference type="SAM" id="Coils"/>
    </source>
</evidence>
<keyword evidence="12" id="KW-0375">Hydrogen ion transport</keyword>
<dbReference type="OrthoDB" id="9804110at2"/>
<dbReference type="SUPFAM" id="SSF46604">
    <property type="entry name" value="Epsilon subunit of F1F0-ATP synthase C-terminal domain"/>
    <property type="match status" value="1"/>
</dbReference>
<keyword evidence="6 12" id="KW-0406">Ion transport</keyword>
<evidence type="ECO:0000256" key="12">
    <source>
        <dbReference type="HAMAP-Rule" id="MF_00530"/>
    </source>
</evidence>
<keyword evidence="9 12" id="KW-0066">ATP synthesis</keyword>
<dbReference type="SUPFAM" id="SSF51344">
    <property type="entry name" value="Epsilon subunit of F1F0-ATP synthase N-terminal domain"/>
    <property type="match status" value="1"/>
</dbReference>
<organism evidence="17 18">
    <name type="scientific">Weissella muntiaci</name>
    <dbReference type="NCBI Taxonomy" id="2508881"/>
    <lineage>
        <taxon>Bacteria</taxon>
        <taxon>Bacillati</taxon>
        <taxon>Bacillota</taxon>
        <taxon>Bacilli</taxon>
        <taxon>Lactobacillales</taxon>
        <taxon>Lactobacillaceae</taxon>
        <taxon>Weissella</taxon>
    </lineage>
</organism>
<dbReference type="Pfam" id="PF00401">
    <property type="entry name" value="ATP-synt_DE"/>
    <property type="match status" value="1"/>
</dbReference>
<dbReference type="AlphaFoldDB" id="A0A6C2C4S6"/>
<evidence type="ECO:0000256" key="7">
    <source>
        <dbReference type="ARBA" id="ARBA00023136"/>
    </source>
</evidence>